<keyword evidence="2" id="KW-1185">Reference proteome</keyword>
<gene>
    <name evidence="1" type="ORF">EGD98_15500</name>
</gene>
<protein>
    <submittedName>
        <fullName evidence="1">Uncharacterized protein</fullName>
    </submittedName>
</protein>
<evidence type="ECO:0000313" key="2">
    <source>
        <dbReference type="Proteomes" id="UP000783863"/>
    </source>
</evidence>
<evidence type="ECO:0000313" key="1">
    <source>
        <dbReference type="EMBL" id="MBX0305073.1"/>
    </source>
</evidence>
<proteinExistence type="predicted"/>
<organism evidence="1 2">
    <name type="scientific">Haloarcula salinisoli</name>
    <dbReference type="NCBI Taxonomy" id="2487746"/>
    <lineage>
        <taxon>Archaea</taxon>
        <taxon>Methanobacteriati</taxon>
        <taxon>Methanobacteriota</taxon>
        <taxon>Stenosarchaea group</taxon>
        <taxon>Halobacteria</taxon>
        <taxon>Halobacteriales</taxon>
        <taxon>Haloarculaceae</taxon>
        <taxon>Haloarcula</taxon>
    </lineage>
</organism>
<dbReference type="EMBL" id="RKLQ01000002">
    <property type="protein sequence ID" value="MBX0305073.1"/>
    <property type="molecule type" value="Genomic_DNA"/>
</dbReference>
<sequence>MMGKAYTCSDCGERVSTTEIVSSTASERAALRDGDYLCVTCRQQRQLTSP</sequence>
<dbReference type="RefSeq" id="WP_220589267.1">
    <property type="nucleotide sequence ID" value="NZ_RKLQ01000002.1"/>
</dbReference>
<dbReference type="Proteomes" id="UP000783863">
    <property type="component" value="Unassembled WGS sequence"/>
</dbReference>
<name>A0A8J7YK12_9EURY</name>
<dbReference type="AlphaFoldDB" id="A0A8J7YK12"/>
<accession>A0A8J7YK12</accession>
<comment type="caution">
    <text evidence="1">The sequence shown here is derived from an EMBL/GenBank/DDBJ whole genome shotgun (WGS) entry which is preliminary data.</text>
</comment>
<reference evidence="1" key="1">
    <citation type="submission" date="2021-06" db="EMBL/GenBank/DDBJ databases">
        <title>Halomicroarcula sp. F24A a new haloarchaeum isolated from saline soil.</title>
        <authorList>
            <person name="Duran-Viseras A."/>
            <person name="Sanchez-Porro C."/>
            <person name="Ventosa A."/>
        </authorList>
    </citation>
    <scope>NUCLEOTIDE SEQUENCE</scope>
    <source>
        <strain evidence="1">F24A</strain>
    </source>
</reference>